<evidence type="ECO:0000313" key="3">
    <source>
        <dbReference type="EMBL" id="SFU98489.1"/>
    </source>
</evidence>
<keyword evidence="1" id="KW-0732">Signal</keyword>
<reference evidence="4" key="1">
    <citation type="submission" date="2016-10" db="EMBL/GenBank/DDBJ databases">
        <authorList>
            <person name="Varghese N."/>
            <person name="Submissions S."/>
        </authorList>
    </citation>
    <scope>NUCLEOTIDE SEQUENCE [LARGE SCALE GENOMIC DNA]</scope>
    <source>
        <strain evidence="4">CGMCC 1.6981</strain>
    </source>
</reference>
<evidence type="ECO:0000259" key="2">
    <source>
        <dbReference type="Pfam" id="PF14485"/>
    </source>
</evidence>
<dbReference type="AlphaFoldDB" id="A0A1I7KM44"/>
<organism evidence="3 4">
    <name type="scientific">Halomonas korlensis</name>
    <dbReference type="NCBI Taxonomy" id="463301"/>
    <lineage>
        <taxon>Bacteria</taxon>
        <taxon>Pseudomonadati</taxon>
        <taxon>Pseudomonadota</taxon>
        <taxon>Gammaproteobacteria</taxon>
        <taxon>Oceanospirillales</taxon>
        <taxon>Halomonadaceae</taxon>
        <taxon>Halomonas</taxon>
    </lineage>
</organism>
<dbReference type="Proteomes" id="UP000198693">
    <property type="component" value="Unassembled WGS sequence"/>
</dbReference>
<dbReference type="RefSeq" id="WP_089797809.1">
    <property type="nucleotide sequence ID" value="NZ_FPBP01000026.1"/>
</dbReference>
<feature type="chain" id="PRO_5011454104" description="DUF4431 domain-containing protein" evidence="1">
    <location>
        <begin position="24"/>
        <end position="149"/>
    </location>
</feature>
<feature type="signal peptide" evidence="1">
    <location>
        <begin position="1"/>
        <end position="23"/>
    </location>
</feature>
<dbReference type="Pfam" id="PF14485">
    <property type="entry name" value="DUF4431"/>
    <property type="match status" value="1"/>
</dbReference>
<gene>
    <name evidence="3" type="ORF">SAMN04487955_12614</name>
</gene>
<name>A0A1I7KM44_9GAMM</name>
<dbReference type="EMBL" id="FPBP01000026">
    <property type="protein sequence ID" value="SFU98489.1"/>
    <property type="molecule type" value="Genomic_DNA"/>
</dbReference>
<proteinExistence type="predicted"/>
<dbReference type="STRING" id="463301.SAMN04487955_12614"/>
<evidence type="ECO:0000313" key="4">
    <source>
        <dbReference type="Proteomes" id="UP000198693"/>
    </source>
</evidence>
<feature type="domain" description="DUF4431" evidence="2">
    <location>
        <begin position="97"/>
        <end position="142"/>
    </location>
</feature>
<accession>A0A1I7KM44</accession>
<dbReference type="OrthoDB" id="1522627at2"/>
<dbReference type="InterPro" id="IPR027826">
    <property type="entry name" value="DUF4431"/>
</dbReference>
<evidence type="ECO:0000256" key="1">
    <source>
        <dbReference type="SAM" id="SignalP"/>
    </source>
</evidence>
<protein>
    <recommendedName>
        <fullName evidence="2">DUF4431 domain-containing protein</fullName>
    </recommendedName>
</protein>
<sequence>MLVPVRIASVISVLMLLPGPVVAEGDGGCLVDGEPAELTGKVWRETFPGPPNYESIQDGDEPQTYWILTTDQPYCGEAYSMESGDAYRIPGELTRFQLVLDSDQYRDNQSLVFENATVTGSLFAGHTGHHHTAMLIDVEAIESASECCL</sequence>
<keyword evidence="4" id="KW-1185">Reference proteome</keyword>